<evidence type="ECO:0000313" key="2">
    <source>
        <dbReference type="Proteomes" id="UP001459277"/>
    </source>
</evidence>
<proteinExistence type="predicted"/>
<dbReference type="InterPro" id="IPR053192">
    <property type="entry name" value="Vacuole_Formation_Reg"/>
</dbReference>
<dbReference type="Proteomes" id="UP001459277">
    <property type="component" value="Unassembled WGS sequence"/>
</dbReference>
<dbReference type="SUPFAM" id="SSF57889">
    <property type="entry name" value="Cysteine-rich domain"/>
    <property type="match status" value="1"/>
</dbReference>
<name>A0AAW2CQ05_9ROSI</name>
<sequence length="201" mass="22913">MSNVLLRYNPSLKLKFMTTHWPSSRGQSHSLLIFVVNKVRKCLSNVSYVEFGSTANVLSYHTRSNICSTSTLSTSPKTQRLINLSTDFVNFVLKSWTQINYGNYYCSSCDYVAHLDCAMDEVGRELTFKGESKDKEPIESSIKVGQYKIEITIKIKHSSHEHDLKLTDEQENYEICDGCIRPIFPPFTIVLSVLSFYTNLG</sequence>
<dbReference type="EMBL" id="JAZDWU010000006">
    <property type="protein sequence ID" value="KAL0000134.1"/>
    <property type="molecule type" value="Genomic_DNA"/>
</dbReference>
<comment type="caution">
    <text evidence="1">The sequence shown here is derived from an EMBL/GenBank/DDBJ whole genome shotgun (WGS) entry which is preliminary data.</text>
</comment>
<dbReference type="PANTHER" id="PTHR32410">
    <property type="entry name" value="CYSTEINE/HISTIDINE-RICH C1 DOMAIN FAMILY PROTEIN"/>
    <property type="match status" value="1"/>
</dbReference>
<evidence type="ECO:0008006" key="3">
    <source>
        <dbReference type="Google" id="ProtNLM"/>
    </source>
</evidence>
<gene>
    <name evidence="1" type="ORF">SO802_019736</name>
</gene>
<protein>
    <recommendedName>
        <fullName evidence="3">DC1 domain-containing protein</fullName>
    </recommendedName>
</protein>
<accession>A0AAW2CQ05</accession>
<evidence type="ECO:0000313" key="1">
    <source>
        <dbReference type="EMBL" id="KAL0000134.1"/>
    </source>
</evidence>
<keyword evidence="2" id="KW-1185">Reference proteome</keyword>
<organism evidence="1 2">
    <name type="scientific">Lithocarpus litseifolius</name>
    <dbReference type="NCBI Taxonomy" id="425828"/>
    <lineage>
        <taxon>Eukaryota</taxon>
        <taxon>Viridiplantae</taxon>
        <taxon>Streptophyta</taxon>
        <taxon>Embryophyta</taxon>
        <taxon>Tracheophyta</taxon>
        <taxon>Spermatophyta</taxon>
        <taxon>Magnoliopsida</taxon>
        <taxon>eudicotyledons</taxon>
        <taxon>Gunneridae</taxon>
        <taxon>Pentapetalae</taxon>
        <taxon>rosids</taxon>
        <taxon>fabids</taxon>
        <taxon>Fagales</taxon>
        <taxon>Fagaceae</taxon>
        <taxon>Lithocarpus</taxon>
    </lineage>
</organism>
<dbReference type="InterPro" id="IPR046349">
    <property type="entry name" value="C1-like_sf"/>
</dbReference>
<dbReference type="AlphaFoldDB" id="A0AAW2CQ05"/>
<reference evidence="1 2" key="1">
    <citation type="submission" date="2024-01" db="EMBL/GenBank/DDBJ databases">
        <title>A telomere-to-telomere, gap-free genome of sweet tea (Lithocarpus litseifolius).</title>
        <authorList>
            <person name="Zhou J."/>
        </authorList>
    </citation>
    <scope>NUCLEOTIDE SEQUENCE [LARGE SCALE GENOMIC DNA]</scope>
    <source>
        <strain evidence="1">Zhou-2022a</strain>
        <tissue evidence="1">Leaf</tissue>
    </source>
</reference>
<dbReference type="PANTHER" id="PTHR32410:SF163">
    <property type="entry name" value="DC1 DOMAIN-CONTAINING PROTEIN"/>
    <property type="match status" value="1"/>
</dbReference>